<accession>A0A6J4QHR9</accession>
<evidence type="ECO:0000313" key="1">
    <source>
        <dbReference type="EMBL" id="CAA9437946.1"/>
    </source>
</evidence>
<dbReference type="EMBL" id="CADCUZ010000162">
    <property type="protein sequence ID" value="CAA9437946.1"/>
    <property type="molecule type" value="Genomic_DNA"/>
</dbReference>
<gene>
    <name evidence="1" type="ORF">AVDCRST_MAG55-3173</name>
</gene>
<reference evidence="1" key="1">
    <citation type="submission" date="2020-02" db="EMBL/GenBank/DDBJ databases">
        <authorList>
            <person name="Meier V. D."/>
        </authorList>
    </citation>
    <scope>NUCLEOTIDE SEQUENCE</scope>
    <source>
        <strain evidence="1">AVDCRST_MAG55</strain>
    </source>
</reference>
<dbReference type="AlphaFoldDB" id="A0A6J4QHR9"/>
<protein>
    <submittedName>
        <fullName evidence="1">Uncharacterized protein MSMEG_2715</fullName>
    </submittedName>
</protein>
<proteinExistence type="predicted"/>
<sequence length="336" mass="37803">MDAAKKIAEAVLYEGYLLWPYRRSARKNQQRWTFGGVHPRAYSEARGEDDPWIMQTQCLVLEDEETTIEVQVRFLHVVERKVGVKSGELLKFADELRVGGELHLPWDEAAEREVGVGRFKLSELPGSPKEVEIDIPGGSREEPLAEPTGEVVGALVRSWRPLRGAVRVGAEPLRDGAYRVTVRITNTTPWGGEDRESTLKQTFVSTHTALEVEGGEFVSLMDPPEELREAAEGCENLKTWPVLVGEEGETNMLLSSPIILYDYPQIAPESPGDLFDGTEIDQMLILNVLNLTDEEKEEMRASDPRGREILARCESLSTEELMKLNGTFRDIRMLRP</sequence>
<name>A0A6J4QHR9_9ACTN</name>
<organism evidence="1">
    <name type="scientific">uncultured Rubrobacteraceae bacterium</name>
    <dbReference type="NCBI Taxonomy" id="349277"/>
    <lineage>
        <taxon>Bacteria</taxon>
        <taxon>Bacillati</taxon>
        <taxon>Actinomycetota</taxon>
        <taxon>Rubrobacteria</taxon>
        <taxon>Rubrobacterales</taxon>
        <taxon>Rubrobacteraceae</taxon>
        <taxon>environmental samples</taxon>
    </lineage>
</organism>